<feature type="chain" id="PRO_5042829293" description="Secreted protein" evidence="1">
    <location>
        <begin position="16"/>
        <end position="220"/>
    </location>
</feature>
<evidence type="ECO:0008006" key="4">
    <source>
        <dbReference type="Google" id="ProtNLM"/>
    </source>
</evidence>
<sequence>MRVVHLLALASLASAQLTASYSDLKSGYKGPEIWGSYNEIEDCEMDQAIECLHEIFCKRRNIPYHGKIRCTINKSVAYICNYRGVKDMIEPHHVKAKFKGIKEEPAGGELVCDAEELYEAWRQIRIAKGSQTGWWHDAKYKLTLGFDRRCPDHECDNGWKRGSEGEQCTNIKKGKHDWTFDYEAYVYANYTGKYERVMPEPTDNTQPVDFNPWVEAQRPK</sequence>
<dbReference type="EMBL" id="MU864361">
    <property type="protein sequence ID" value="KAK4191049.1"/>
    <property type="molecule type" value="Genomic_DNA"/>
</dbReference>
<comment type="caution">
    <text evidence="2">The sequence shown here is derived from an EMBL/GenBank/DDBJ whole genome shotgun (WGS) entry which is preliminary data.</text>
</comment>
<proteinExistence type="predicted"/>
<organism evidence="2 3">
    <name type="scientific">Podospora australis</name>
    <dbReference type="NCBI Taxonomy" id="1536484"/>
    <lineage>
        <taxon>Eukaryota</taxon>
        <taxon>Fungi</taxon>
        <taxon>Dikarya</taxon>
        <taxon>Ascomycota</taxon>
        <taxon>Pezizomycotina</taxon>
        <taxon>Sordariomycetes</taxon>
        <taxon>Sordariomycetidae</taxon>
        <taxon>Sordariales</taxon>
        <taxon>Podosporaceae</taxon>
        <taxon>Podospora</taxon>
    </lineage>
</organism>
<evidence type="ECO:0000256" key="1">
    <source>
        <dbReference type="SAM" id="SignalP"/>
    </source>
</evidence>
<gene>
    <name evidence="2" type="ORF">QBC35DRAFT_448664</name>
</gene>
<reference evidence="2" key="1">
    <citation type="journal article" date="2023" name="Mol. Phylogenet. Evol.">
        <title>Genome-scale phylogeny and comparative genomics of the fungal order Sordariales.</title>
        <authorList>
            <person name="Hensen N."/>
            <person name="Bonometti L."/>
            <person name="Westerberg I."/>
            <person name="Brannstrom I.O."/>
            <person name="Guillou S."/>
            <person name="Cros-Aarteil S."/>
            <person name="Calhoun S."/>
            <person name="Haridas S."/>
            <person name="Kuo A."/>
            <person name="Mondo S."/>
            <person name="Pangilinan J."/>
            <person name="Riley R."/>
            <person name="LaButti K."/>
            <person name="Andreopoulos B."/>
            <person name="Lipzen A."/>
            <person name="Chen C."/>
            <person name="Yan M."/>
            <person name="Daum C."/>
            <person name="Ng V."/>
            <person name="Clum A."/>
            <person name="Steindorff A."/>
            <person name="Ohm R.A."/>
            <person name="Martin F."/>
            <person name="Silar P."/>
            <person name="Natvig D.O."/>
            <person name="Lalanne C."/>
            <person name="Gautier V."/>
            <person name="Ament-Velasquez S.L."/>
            <person name="Kruys A."/>
            <person name="Hutchinson M.I."/>
            <person name="Powell A.J."/>
            <person name="Barry K."/>
            <person name="Miller A.N."/>
            <person name="Grigoriev I.V."/>
            <person name="Debuchy R."/>
            <person name="Gladieux P."/>
            <person name="Hiltunen Thoren M."/>
            <person name="Johannesson H."/>
        </authorList>
    </citation>
    <scope>NUCLEOTIDE SEQUENCE</scope>
    <source>
        <strain evidence="2">PSN309</strain>
    </source>
</reference>
<dbReference type="AlphaFoldDB" id="A0AAN7ALF6"/>
<protein>
    <recommendedName>
        <fullName evidence="4">Secreted protein</fullName>
    </recommendedName>
</protein>
<accession>A0AAN7ALF6</accession>
<reference evidence="2" key="2">
    <citation type="submission" date="2023-05" db="EMBL/GenBank/DDBJ databases">
        <authorList>
            <consortium name="Lawrence Berkeley National Laboratory"/>
            <person name="Steindorff A."/>
            <person name="Hensen N."/>
            <person name="Bonometti L."/>
            <person name="Westerberg I."/>
            <person name="Brannstrom I.O."/>
            <person name="Guillou S."/>
            <person name="Cros-Aarteil S."/>
            <person name="Calhoun S."/>
            <person name="Haridas S."/>
            <person name="Kuo A."/>
            <person name="Mondo S."/>
            <person name="Pangilinan J."/>
            <person name="Riley R."/>
            <person name="Labutti K."/>
            <person name="Andreopoulos B."/>
            <person name="Lipzen A."/>
            <person name="Chen C."/>
            <person name="Yanf M."/>
            <person name="Daum C."/>
            <person name="Ng V."/>
            <person name="Clum A."/>
            <person name="Ohm R."/>
            <person name="Martin F."/>
            <person name="Silar P."/>
            <person name="Natvig D."/>
            <person name="Lalanne C."/>
            <person name="Gautier V."/>
            <person name="Ament-Velasquez S.L."/>
            <person name="Kruys A."/>
            <person name="Hutchinson M.I."/>
            <person name="Powell A.J."/>
            <person name="Barry K."/>
            <person name="Miller A.N."/>
            <person name="Grigoriev I.V."/>
            <person name="Debuchy R."/>
            <person name="Gladieux P."/>
            <person name="Thoren M.H."/>
            <person name="Johannesson H."/>
        </authorList>
    </citation>
    <scope>NUCLEOTIDE SEQUENCE</scope>
    <source>
        <strain evidence="2">PSN309</strain>
    </source>
</reference>
<dbReference type="Proteomes" id="UP001302126">
    <property type="component" value="Unassembled WGS sequence"/>
</dbReference>
<keyword evidence="1" id="KW-0732">Signal</keyword>
<name>A0AAN7ALF6_9PEZI</name>
<feature type="signal peptide" evidence="1">
    <location>
        <begin position="1"/>
        <end position="15"/>
    </location>
</feature>
<evidence type="ECO:0000313" key="3">
    <source>
        <dbReference type="Proteomes" id="UP001302126"/>
    </source>
</evidence>
<keyword evidence="3" id="KW-1185">Reference proteome</keyword>
<evidence type="ECO:0000313" key="2">
    <source>
        <dbReference type="EMBL" id="KAK4191049.1"/>
    </source>
</evidence>